<dbReference type="InterPro" id="IPR023286">
    <property type="entry name" value="ABATE_dom_sf"/>
</dbReference>
<gene>
    <name evidence="2" type="ORF">ETD85_21155</name>
</gene>
<dbReference type="EMBL" id="VCKX01000062">
    <property type="protein sequence ID" value="TMR32985.1"/>
    <property type="molecule type" value="Genomic_DNA"/>
</dbReference>
<dbReference type="RefSeq" id="WP_138691482.1">
    <property type="nucleotide sequence ID" value="NZ_JBHSAZ010000019.1"/>
</dbReference>
<dbReference type="Pfam" id="PF11706">
    <property type="entry name" value="zf-CGNR"/>
    <property type="match status" value="1"/>
</dbReference>
<dbReference type="SUPFAM" id="SSF160904">
    <property type="entry name" value="Jann2411-like"/>
    <property type="match status" value="1"/>
</dbReference>
<evidence type="ECO:0000259" key="1">
    <source>
        <dbReference type="Pfam" id="PF11706"/>
    </source>
</evidence>
<sequence>MPFMFVGGSLPLDFANTVSWHTGPEPYDHLRTPADLAEWAEQAGIPAPAGTQSTLDAARDLREALFRSFRAATDDHPPDPGDVDRINAHLRAAMGHLRLTADLAWSWDEQHSPDLVSWTIARQGAELLASPDLRSVSICQADNCGWLFLDRRHLRRWCTKEGCGNRAKAARHYQRVKAKRVSPSQ</sequence>
<dbReference type="InterPro" id="IPR010852">
    <property type="entry name" value="ABATE"/>
</dbReference>
<dbReference type="AlphaFoldDB" id="A0A5S4GJ91"/>
<dbReference type="Gene3D" id="1.10.3300.10">
    <property type="entry name" value="Jann2411-like domain"/>
    <property type="match status" value="1"/>
</dbReference>
<dbReference type="InterPro" id="IPR021005">
    <property type="entry name" value="Znf_CGNR"/>
</dbReference>
<proteinExistence type="predicted"/>
<keyword evidence="3" id="KW-1185">Reference proteome</keyword>
<evidence type="ECO:0000313" key="3">
    <source>
        <dbReference type="Proteomes" id="UP000306628"/>
    </source>
</evidence>
<evidence type="ECO:0000313" key="2">
    <source>
        <dbReference type="EMBL" id="TMR32985.1"/>
    </source>
</evidence>
<feature type="domain" description="Zinc finger CGNR" evidence="1">
    <location>
        <begin position="137"/>
        <end position="175"/>
    </location>
</feature>
<dbReference type="OrthoDB" id="123307at2"/>
<reference evidence="2 3" key="1">
    <citation type="submission" date="2019-05" db="EMBL/GenBank/DDBJ databases">
        <title>Draft genome sequence of Nonomuraea zeae DSM 100528.</title>
        <authorList>
            <person name="Saricaoglu S."/>
            <person name="Isik K."/>
        </authorList>
    </citation>
    <scope>NUCLEOTIDE SEQUENCE [LARGE SCALE GENOMIC DNA]</scope>
    <source>
        <strain evidence="2 3">DSM 100528</strain>
    </source>
</reference>
<dbReference type="PANTHER" id="PTHR35525">
    <property type="entry name" value="BLL6575 PROTEIN"/>
    <property type="match status" value="1"/>
</dbReference>
<dbReference type="Pfam" id="PF07336">
    <property type="entry name" value="ABATE"/>
    <property type="match status" value="1"/>
</dbReference>
<accession>A0A5S4GJ91</accession>
<dbReference type="Proteomes" id="UP000306628">
    <property type="component" value="Unassembled WGS sequence"/>
</dbReference>
<comment type="caution">
    <text evidence="2">The sequence shown here is derived from an EMBL/GenBank/DDBJ whole genome shotgun (WGS) entry which is preliminary data.</text>
</comment>
<protein>
    <recommendedName>
        <fullName evidence="1">Zinc finger CGNR domain-containing protein</fullName>
    </recommendedName>
</protein>
<organism evidence="2 3">
    <name type="scientific">Nonomuraea zeae</name>
    <dbReference type="NCBI Taxonomy" id="1642303"/>
    <lineage>
        <taxon>Bacteria</taxon>
        <taxon>Bacillati</taxon>
        <taxon>Actinomycetota</taxon>
        <taxon>Actinomycetes</taxon>
        <taxon>Streptosporangiales</taxon>
        <taxon>Streptosporangiaceae</taxon>
        <taxon>Nonomuraea</taxon>
    </lineage>
</organism>
<name>A0A5S4GJ91_9ACTN</name>
<dbReference type="PANTHER" id="PTHR35525:SF3">
    <property type="entry name" value="BLL6575 PROTEIN"/>
    <property type="match status" value="1"/>
</dbReference>